<keyword evidence="4" id="KW-0028">Amino-acid biosynthesis</keyword>
<dbReference type="EC" id="3.1.3.3" evidence="3"/>
<dbReference type="InterPro" id="IPR023214">
    <property type="entry name" value="HAD_sf"/>
</dbReference>
<dbReference type="GO" id="GO:0000287">
    <property type="term" value="F:magnesium ion binding"/>
    <property type="evidence" value="ECO:0007669"/>
    <property type="project" value="TreeGrafter"/>
</dbReference>
<proteinExistence type="predicted"/>
<keyword evidence="8" id="KW-0718">Serine biosynthesis</keyword>
<accession>A0AB39VL22</accession>
<comment type="cofactor">
    <cofactor evidence="1">
        <name>Mg(2+)</name>
        <dbReference type="ChEBI" id="CHEBI:18420"/>
    </cofactor>
</comment>
<keyword evidence="6 11" id="KW-0378">Hydrolase</keyword>
<evidence type="ECO:0000256" key="5">
    <source>
        <dbReference type="ARBA" id="ARBA00022723"/>
    </source>
</evidence>
<dbReference type="InterPro" id="IPR050582">
    <property type="entry name" value="HAD-like_SerB"/>
</dbReference>
<keyword evidence="5" id="KW-0479">Metal-binding</keyword>
<evidence type="ECO:0000256" key="9">
    <source>
        <dbReference type="ARBA" id="ARBA00048138"/>
    </source>
</evidence>
<keyword evidence="7" id="KW-0460">Magnesium</keyword>
<dbReference type="Gene3D" id="3.40.50.1000">
    <property type="entry name" value="HAD superfamily/HAD-like"/>
    <property type="match status" value="1"/>
</dbReference>
<dbReference type="GO" id="GO:0005737">
    <property type="term" value="C:cytoplasm"/>
    <property type="evidence" value="ECO:0007669"/>
    <property type="project" value="TreeGrafter"/>
</dbReference>
<evidence type="ECO:0000313" key="11">
    <source>
        <dbReference type="EMBL" id="XDU70679.1"/>
    </source>
</evidence>
<evidence type="ECO:0000256" key="4">
    <source>
        <dbReference type="ARBA" id="ARBA00022605"/>
    </source>
</evidence>
<dbReference type="SUPFAM" id="SSF56784">
    <property type="entry name" value="HAD-like"/>
    <property type="match status" value="1"/>
</dbReference>
<comment type="catalytic activity">
    <reaction evidence="10">
        <text>O-phospho-D-serine + H2O = D-serine + phosphate</text>
        <dbReference type="Rhea" id="RHEA:24873"/>
        <dbReference type="ChEBI" id="CHEBI:15377"/>
        <dbReference type="ChEBI" id="CHEBI:35247"/>
        <dbReference type="ChEBI" id="CHEBI:43474"/>
        <dbReference type="ChEBI" id="CHEBI:58680"/>
        <dbReference type="EC" id="3.1.3.3"/>
    </reaction>
</comment>
<comment type="catalytic activity">
    <reaction evidence="9">
        <text>O-phospho-L-serine + H2O = L-serine + phosphate</text>
        <dbReference type="Rhea" id="RHEA:21208"/>
        <dbReference type="ChEBI" id="CHEBI:15377"/>
        <dbReference type="ChEBI" id="CHEBI:33384"/>
        <dbReference type="ChEBI" id="CHEBI:43474"/>
        <dbReference type="ChEBI" id="CHEBI:57524"/>
        <dbReference type="EC" id="3.1.3.3"/>
    </reaction>
</comment>
<name>A0AB39VL22_9GAMM</name>
<evidence type="ECO:0000256" key="1">
    <source>
        <dbReference type="ARBA" id="ARBA00001946"/>
    </source>
</evidence>
<dbReference type="AlphaFoldDB" id="A0AB39VL22"/>
<reference evidence="11" key="1">
    <citation type="submission" date="2024-07" db="EMBL/GenBank/DDBJ databases">
        <authorList>
            <person name="Biller S.J."/>
        </authorList>
    </citation>
    <scope>NUCLEOTIDE SEQUENCE</scope>
    <source>
        <strain evidence="11">WC2420</strain>
    </source>
</reference>
<gene>
    <name evidence="11" type="ORF">AB3G37_13910</name>
</gene>
<sequence>MDVIFDFDFTLLPEESTVEVLKIALESDPQRSFLMQRLADIAPKALAGKASFAENLFMLQMARRVRRNHVQLYVERSKDRLLPVFHQLFADLKQANANIHIISGGYEEWIKPLAAEWGISPDNVTGNRFLWWRNNAIGLRPSPMWSSKKSKTFIVGELRKKKIINSPALIIGDGTADRDVWSRGAVRWCVIAEYFNKESLEDGEHCYKAATPEEMCQSVLQIVNSRTRESAHLAERVS</sequence>
<comment type="pathway">
    <text evidence="2">Amino-acid biosynthesis; L-serine biosynthesis; L-serine from 3-phospho-D-glycerate: step 3/3.</text>
</comment>
<dbReference type="GO" id="GO:0036424">
    <property type="term" value="F:L-phosphoserine phosphatase activity"/>
    <property type="evidence" value="ECO:0007669"/>
    <property type="project" value="TreeGrafter"/>
</dbReference>
<evidence type="ECO:0000256" key="7">
    <source>
        <dbReference type="ARBA" id="ARBA00022842"/>
    </source>
</evidence>
<dbReference type="EMBL" id="CP165628">
    <property type="protein sequence ID" value="XDU70679.1"/>
    <property type="molecule type" value="Genomic_DNA"/>
</dbReference>
<dbReference type="Gene3D" id="1.10.150.210">
    <property type="entry name" value="Phosphoserine phosphatase, domain 2"/>
    <property type="match status" value="1"/>
</dbReference>
<evidence type="ECO:0000256" key="10">
    <source>
        <dbReference type="ARBA" id="ARBA00048523"/>
    </source>
</evidence>
<evidence type="ECO:0000256" key="8">
    <source>
        <dbReference type="ARBA" id="ARBA00023299"/>
    </source>
</evidence>
<dbReference type="RefSeq" id="WP_369788162.1">
    <property type="nucleotide sequence ID" value="NZ_CP165628.1"/>
</dbReference>
<dbReference type="Pfam" id="PF12710">
    <property type="entry name" value="HAD"/>
    <property type="match status" value="1"/>
</dbReference>
<dbReference type="GO" id="GO:0006564">
    <property type="term" value="P:L-serine biosynthetic process"/>
    <property type="evidence" value="ECO:0007669"/>
    <property type="project" value="UniProtKB-KW"/>
</dbReference>
<dbReference type="PANTHER" id="PTHR43344">
    <property type="entry name" value="PHOSPHOSERINE PHOSPHATASE"/>
    <property type="match status" value="1"/>
</dbReference>
<evidence type="ECO:0000256" key="6">
    <source>
        <dbReference type="ARBA" id="ARBA00022801"/>
    </source>
</evidence>
<dbReference type="PANTHER" id="PTHR43344:SF2">
    <property type="entry name" value="PHOSPHOSERINE PHOSPHATASE"/>
    <property type="match status" value="1"/>
</dbReference>
<dbReference type="InterPro" id="IPR036412">
    <property type="entry name" value="HAD-like_sf"/>
</dbReference>
<protein>
    <recommendedName>
        <fullName evidence="3">phosphoserine phosphatase</fullName>
        <ecNumber evidence="3">3.1.3.3</ecNumber>
    </recommendedName>
</protein>
<evidence type="ECO:0000256" key="3">
    <source>
        <dbReference type="ARBA" id="ARBA00012640"/>
    </source>
</evidence>
<evidence type="ECO:0000256" key="2">
    <source>
        <dbReference type="ARBA" id="ARBA00005135"/>
    </source>
</evidence>
<organism evidence="11">
    <name type="scientific">Rouxiella sp. WC2420</name>
    <dbReference type="NCBI Taxonomy" id="3234145"/>
    <lineage>
        <taxon>Bacteria</taxon>
        <taxon>Pseudomonadati</taxon>
        <taxon>Pseudomonadota</taxon>
        <taxon>Gammaproteobacteria</taxon>
        <taxon>Enterobacterales</taxon>
        <taxon>Yersiniaceae</taxon>
        <taxon>Rouxiella</taxon>
    </lineage>
</organism>